<organism evidence="1 2">
    <name type="scientific">Populus alba</name>
    <name type="common">White poplar</name>
    <dbReference type="NCBI Taxonomy" id="43335"/>
    <lineage>
        <taxon>Eukaryota</taxon>
        <taxon>Viridiplantae</taxon>
        <taxon>Streptophyta</taxon>
        <taxon>Embryophyta</taxon>
        <taxon>Tracheophyta</taxon>
        <taxon>Spermatophyta</taxon>
        <taxon>Magnoliopsida</taxon>
        <taxon>eudicotyledons</taxon>
        <taxon>Gunneridae</taxon>
        <taxon>Pentapetalae</taxon>
        <taxon>rosids</taxon>
        <taxon>fabids</taxon>
        <taxon>Malpighiales</taxon>
        <taxon>Salicaceae</taxon>
        <taxon>Saliceae</taxon>
        <taxon>Populus</taxon>
    </lineage>
</organism>
<proteinExistence type="predicted"/>
<name>A0ACC4D087_POPAL</name>
<reference evidence="1 2" key="1">
    <citation type="journal article" date="2024" name="Plant Biotechnol. J.">
        <title>Genome and CRISPR/Cas9 system of a widespread forest tree (Populus alba) in the world.</title>
        <authorList>
            <person name="Liu Y.J."/>
            <person name="Jiang P.F."/>
            <person name="Han X.M."/>
            <person name="Li X.Y."/>
            <person name="Wang H.M."/>
            <person name="Wang Y.J."/>
            <person name="Wang X.X."/>
            <person name="Zeng Q.Y."/>
        </authorList>
    </citation>
    <scope>NUCLEOTIDE SEQUENCE [LARGE SCALE GENOMIC DNA]</scope>
    <source>
        <strain evidence="2">cv. PAL-ZL1</strain>
    </source>
</reference>
<evidence type="ECO:0000313" key="2">
    <source>
        <dbReference type="Proteomes" id="UP000309997"/>
    </source>
</evidence>
<accession>A0ACC4D087</accession>
<protein>
    <submittedName>
        <fullName evidence="1">Uncharacterized protein</fullName>
    </submittedName>
</protein>
<sequence length="69" mass="7149">MSVFESGFPPLGGSAAPPKTLVNLPHEGAFTSHPESAARSNNNSPVCSAEQVITALLARLACFLSLLLL</sequence>
<keyword evidence="2" id="KW-1185">Reference proteome</keyword>
<evidence type="ECO:0000313" key="1">
    <source>
        <dbReference type="EMBL" id="KAL3610191.1"/>
    </source>
</evidence>
<comment type="caution">
    <text evidence="1">The sequence shown here is derived from an EMBL/GenBank/DDBJ whole genome shotgun (WGS) entry which is preliminary data.</text>
</comment>
<gene>
    <name evidence="1" type="ORF">D5086_001211</name>
</gene>
<dbReference type="EMBL" id="RCHU02000001">
    <property type="protein sequence ID" value="KAL3610191.1"/>
    <property type="molecule type" value="Genomic_DNA"/>
</dbReference>
<dbReference type="Proteomes" id="UP000309997">
    <property type="component" value="Unassembled WGS sequence"/>
</dbReference>